<dbReference type="Proteomes" id="UP000474777">
    <property type="component" value="Unassembled WGS sequence"/>
</dbReference>
<dbReference type="RefSeq" id="WP_163912369.1">
    <property type="nucleotide sequence ID" value="NZ_JAAGWD010000001.1"/>
</dbReference>
<accession>A0A6B3LT81</accession>
<name>A0A6B3LT81_9BACT</name>
<comment type="caution">
    <text evidence="1">The sequence shown here is derived from an EMBL/GenBank/DDBJ whole genome shotgun (WGS) entry which is preliminary data.</text>
</comment>
<sequence>MKKMSHTYAALTIVAALVRANLSGWYLLLALLLFSLFMSGCQAGTPRQSSEQQNSIVSIRLESAL</sequence>
<gene>
    <name evidence="1" type="ORF">GXP69_03365</name>
</gene>
<dbReference type="EMBL" id="JAAGWD010000001">
    <property type="protein sequence ID" value="NEM96724.1"/>
    <property type="molecule type" value="Genomic_DNA"/>
</dbReference>
<reference evidence="1 2" key="1">
    <citation type="submission" date="2020-02" db="EMBL/GenBank/DDBJ databases">
        <authorList>
            <person name="Kim M.K."/>
        </authorList>
    </citation>
    <scope>NUCLEOTIDE SEQUENCE [LARGE SCALE GENOMIC DNA]</scope>
    <source>
        <strain evidence="1 2">BT327</strain>
    </source>
</reference>
<organism evidence="1 2">
    <name type="scientific">Pontibacter burrus</name>
    <dbReference type="NCBI Taxonomy" id="2704466"/>
    <lineage>
        <taxon>Bacteria</taxon>
        <taxon>Pseudomonadati</taxon>
        <taxon>Bacteroidota</taxon>
        <taxon>Cytophagia</taxon>
        <taxon>Cytophagales</taxon>
        <taxon>Hymenobacteraceae</taxon>
        <taxon>Pontibacter</taxon>
    </lineage>
</organism>
<protein>
    <submittedName>
        <fullName evidence="1">Uncharacterized protein</fullName>
    </submittedName>
</protein>
<dbReference type="AlphaFoldDB" id="A0A6B3LT81"/>
<evidence type="ECO:0000313" key="1">
    <source>
        <dbReference type="EMBL" id="NEM96724.1"/>
    </source>
</evidence>
<proteinExistence type="predicted"/>
<evidence type="ECO:0000313" key="2">
    <source>
        <dbReference type="Proteomes" id="UP000474777"/>
    </source>
</evidence>
<keyword evidence="2" id="KW-1185">Reference proteome</keyword>